<comment type="similarity">
    <text evidence="1">Belongs to the short-chain dehydrogenases/reductases (SDR) family.</text>
</comment>
<dbReference type="PANTHER" id="PTHR43477:SF1">
    <property type="entry name" value="DIHYDROANTICAPSIN 7-DEHYDROGENASE"/>
    <property type="match status" value="1"/>
</dbReference>
<dbReference type="Pfam" id="PF23441">
    <property type="entry name" value="SDR"/>
    <property type="match status" value="1"/>
</dbReference>
<dbReference type="RefSeq" id="WP_051316702.1">
    <property type="nucleotide sequence ID" value="NZ_BMWS01000017.1"/>
</dbReference>
<gene>
    <name evidence="4" type="ORF">GCM10007384_25170</name>
</gene>
<protein>
    <submittedName>
        <fullName evidence="4">Short-chain dehydrogenase</fullName>
    </submittedName>
</protein>
<evidence type="ECO:0000256" key="3">
    <source>
        <dbReference type="ARBA" id="ARBA00023002"/>
    </source>
</evidence>
<dbReference type="Gene3D" id="3.40.50.720">
    <property type="entry name" value="NAD(P)-binding Rossmann-like Domain"/>
    <property type="match status" value="1"/>
</dbReference>
<accession>A0A918N4I8</accession>
<sequence length="208" mass="22738">MHPKNGAIVIIVSSNQKRIDNALKKLPNQSKGYAIDITNENQVKKLFEKIGSFDHLVFTAGESLVIKNVADITLEAAQNFFNVRYWGSYTAVKYSIPFIKTTGSITLTSGIASNRPNKGWALGASVCAAIEGFTRAMAIELAPGMVKTELWSNMAESDREMMYTTIAKSLPVQRVGYAEDVAKSFVYLLEQNYGTGQTLIVDGGTSLI</sequence>
<name>A0A918N4I8_9FLAO</name>
<organism evidence="4 5">
    <name type="scientific">Aquimarina muelleri</name>
    <dbReference type="NCBI Taxonomy" id="279356"/>
    <lineage>
        <taxon>Bacteria</taxon>
        <taxon>Pseudomonadati</taxon>
        <taxon>Bacteroidota</taxon>
        <taxon>Flavobacteriia</taxon>
        <taxon>Flavobacteriales</taxon>
        <taxon>Flavobacteriaceae</taxon>
        <taxon>Aquimarina</taxon>
    </lineage>
</organism>
<dbReference type="Proteomes" id="UP000601108">
    <property type="component" value="Unassembled WGS sequence"/>
</dbReference>
<dbReference type="AlphaFoldDB" id="A0A918N4I8"/>
<evidence type="ECO:0000313" key="4">
    <source>
        <dbReference type="EMBL" id="GGX22958.1"/>
    </source>
</evidence>
<keyword evidence="2" id="KW-0521">NADP</keyword>
<dbReference type="EMBL" id="BMWS01000017">
    <property type="protein sequence ID" value="GGX22958.1"/>
    <property type="molecule type" value="Genomic_DNA"/>
</dbReference>
<keyword evidence="5" id="KW-1185">Reference proteome</keyword>
<comment type="caution">
    <text evidence="4">The sequence shown here is derived from an EMBL/GenBank/DDBJ whole genome shotgun (WGS) entry which is preliminary data.</text>
</comment>
<dbReference type="SUPFAM" id="SSF51735">
    <property type="entry name" value="NAD(P)-binding Rossmann-fold domains"/>
    <property type="match status" value="1"/>
</dbReference>
<evidence type="ECO:0000313" key="5">
    <source>
        <dbReference type="Proteomes" id="UP000601108"/>
    </source>
</evidence>
<reference evidence="4 5" key="1">
    <citation type="journal article" date="2014" name="Int. J. Syst. Evol. Microbiol.">
        <title>Complete genome sequence of Corynebacterium casei LMG S-19264T (=DSM 44701T), isolated from a smear-ripened cheese.</title>
        <authorList>
            <consortium name="US DOE Joint Genome Institute (JGI-PGF)"/>
            <person name="Walter F."/>
            <person name="Albersmeier A."/>
            <person name="Kalinowski J."/>
            <person name="Ruckert C."/>
        </authorList>
    </citation>
    <scope>NUCLEOTIDE SEQUENCE [LARGE SCALE GENOMIC DNA]</scope>
    <source>
        <strain evidence="4 5">KCTC 12285</strain>
    </source>
</reference>
<dbReference type="InterPro" id="IPR002347">
    <property type="entry name" value="SDR_fam"/>
</dbReference>
<dbReference type="InterPro" id="IPR051122">
    <property type="entry name" value="SDR_DHRS6-like"/>
</dbReference>
<dbReference type="InterPro" id="IPR057571">
    <property type="entry name" value="SDR_PhqE-like"/>
</dbReference>
<evidence type="ECO:0000256" key="1">
    <source>
        <dbReference type="ARBA" id="ARBA00006484"/>
    </source>
</evidence>
<proteinExistence type="inferred from homology"/>
<dbReference type="GO" id="GO:0016491">
    <property type="term" value="F:oxidoreductase activity"/>
    <property type="evidence" value="ECO:0007669"/>
    <property type="project" value="UniProtKB-KW"/>
</dbReference>
<keyword evidence="3" id="KW-0560">Oxidoreductase</keyword>
<dbReference type="PRINTS" id="PR00081">
    <property type="entry name" value="GDHRDH"/>
</dbReference>
<dbReference type="PANTHER" id="PTHR43477">
    <property type="entry name" value="DIHYDROANTICAPSIN 7-DEHYDROGENASE"/>
    <property type="match status" value="1"/>
</dbReference>
<evidence type="ECO:0000256" key="2">
    <source>
        <dbReference type="ARBA" id="ARBA00022857"/>
    </source>
</evidence>
<dbReference type="InterPro" id="IPR036291">
    <property type="entry name" value="NAD(P)-bd_dom_sf"/>
</dbReference>